<evidence type="ECO:0000313" key="3">
    <source>
        <dbReference type="Proteomes" id="UP001216674"/>
    </source>
</evidence>
<evidence type="ECO:0000313" key="2">
    <source>
        <dbReference type="EMBL" id="MDF3832076.1"/>
    </source>
</evidence>
<sequence length="122" mass="12926">ECKDQADQHIGGSLHVEGEGDGADGGLHIDLGRLDRDQRAAGVAGGSGSGRRIRINRTWQRCVHMQAVEFGSSEMAVQKRGEELHCEQQYQQRSPAEGGAVCAKHGAIVAENTALAHLACGP</sequence>
<organism evidence="2 3">
    <name type="scientific">Cupriavidus basilensis</name>
    <dbReference type="NCBI Taxonomy" id="68895"/>
    <lineage>
        <taxon>Bacteria</taxon>
        <taxon>Pseudomonadati</taxon>
        <taxon>Pseudomonadota</taxon>
        <taxon>Betaproteobacteria</taxon>
        <taxon>Burkholderiales</taxon>
        <taxon>Burkholderiaceae</taxon>
        <taxon>Cupriavidus</taxon>
    </lineage>
</organism>
<dbReference type="Proteomes" id="UP001216674">
    <property type="component" value="Unassembled WGS sequence"/>
</dbReference>
<reference evidence="2 3" key="1">
    <citation type="submission" date="2023-03" db="EMBL/GenBank/DDBJ databases">
        <title>Draft assemblies of triclosan tolerant bacteria isolated from returned activated sludge.</title>
        <authorList>
            <person name="Van Hamelsveld S."/>
        </authorList>
    </citation>
    <scope>NUCLEOTIDE SEQUENCE [LARGE SCALE GENOMIC DNA]</scope>
    <source>
        <strain evidence="2 3">GW210010_S58</strain>
    </source>
</reference>
<feature type="non-terminal residue" evidence="2">
    <location>
        <position position="1"/>
    </location>
</feature>
<dbReference type="RefSeq" id="WP_276263783.1">
    <property type="nucleotide sequence ID" value="NZ_JARJLM010000065.1"/>
</dbReference>
<gene>
    <name evidence="2" type="ORF">P3W85_03780</name>
</gene>
<name>A0ABT6AJW9_9BURK</name>
<dbReference type="EMBL" id="JARJLM010000065">
    <property type="protein sequence ID" value="MDF3832076.1"/>
    <property type="molecule type" value="Genomic_DNA"/>
</dbReference>
<keyword evidence="3" id="KW-1185">Reference proteome</keyword>
<evidence type="ECO:0000256" key="1">
    <source>
        <dbReference type="SAM" id="MobiDB-lite"/>
    </source>
</evidence>
<feature type="region of interest" description="Disordered" evidence="1">
    <location>
        <begin position="1"/>
        <end position="29"/>
    </location>
</feature>
<accession>A0ABT6AJW9</accession>
<comment type="caution">
    <text evidence="2">The sequence shown here is derived from an EMBL/GenBank/DDBJ whole genome shotgun (WGS) entry which is preliminary data.</text>
</comment>
<proteinExistence type="predicted"/>
<protein>
    <submittedName>
        <fullName evidence="2">Uncharacterized protein</fullName>
    </submittedName>
</protein>